<dbReference type="AlphaFoldDB" id="A0AAV2DWE8"/>
<organism evidence="1 2">
    <name type="scientific">Linum trigynum</name>
    <dbReference type="NCBI Taxonomy" id="586398"/>
    <lineage>
        <taxon>Eukaryota</taxon>
        <taxon>Viridiplantae</taxon>
        <taxon>Streptophyta</taxon>
        <taxon>Embryophyta</taxon>
        <taxon>Tracheophyta</taxon>
        <taxon>Spermatophyta</taxon>
        <taxon>Magnoliopsida</taxon>
        <taxon>eudicotyledons</taxon>
        <taxon>Gunneridae</taxon>
        <taxon>Pentapetalae</taxon>
        <taxon>rosids</taxon>
        <taxon>fabids</taxon>
        <taxon>Malpighiales</taxon>
        <taxon>Linaceae</taxon>
        <taxon>Linum</taxon>
    </lineage>
</organism>
<accession>A0AAV2DWE8</accession>
<dbReference type="Proteomes" id="UP001497516">
    <property type="component" value="Chromosome 3"/>
</dbReference>
<proteinExistence type="predicted"/>
<evidence type="ECO:0000313" key="2">
    <source>
        <dbReference type="Proteomes" id="UP001497516"/>
    </source>
</evidence>
<sequence length="135" mass="15069">MLQQREEAYSIIEFEVKKIECFLAKEAAAYFHQIGEAEGSIQTVHSPAKLKVCLFCVWNASKQQEAAAYPTTLMSQLKLEMRRIATSNIAAASLIEENTEKLANQRCNGLPTKKKGCQLAKDAVVSPIEEEEDFS</sequence>
<keyword evidence="2" id="KW-1185">Reference proteome</keyword>
<gene>
    <name evidence="1" type="ORF">LTRI10_LOCUS19583</name>
</gene>
<protein>
    <submittedName>
        <fullName evidence="1">Uncharacterized protein</fullName>
    </submittedName>
</protein>
<evidence type="ECO:0000313" key="1">
    <source>
        <dbReference type="EMBL" id="CAL1377973.1"/>
    </source>
</evidence>
<dbReference type="EMBL" id="OZ034816">
    <property type="protein sequence ID" value="CAL1377973.1"/>
    <property type="molecule type" value="Genomic_DNA"/>
</dbReference>
<reference evidence="1 2" key="1">
    <citation type="submission" date="2024-04" db="EMBL/GenBank/DDBJ databases">
        <authorList>
            <person name="Fracassetti M."/>
        </authorList>
    </citation>
    <scope>NUCLEOTIDE SEQUENCE [LARGE SCALE GENOMIC DNA]</scope>
</reference>
<name>A0AAV2DWE8_9ROSI</name>